<evidence type="ECO:0000313" key="2">
    <source>
        <dbReference type="EMBL" id="MFC7060014.1"/>
    </source>
</evidence>
<comment type="caution">
    <text evidence="2">The sequence shown here is derived from an EMBL/GenBank/DDBJ whole genome shotgun (WGS) entry which is preliminary data.</text>
</comment>
<gene>
    <name evidence="2" type="ORF">ACFQQG_19605</name>
</gene>
<dbReference type="EMBL" id="JBHSZI010000005">
    <property type="protein sequence ID" value="MFC7060014.1"/>
    <property type="molecule type" value="Genomic_DNA"/>
</dbReference>
<organism evidence="2 3">
    <name type="scientific">Halovenus salina</name>
    <dbReference type="NCBI Taxonomy" id="1510225"/>
    <lineage>
        <taxon>Archaea</taxon>
        <taxon>Methanobacteriati</taxon>
        <taxon>Methanobacteriota</taxon>
        <taxon>Stenosarchaea group</taxon>
        <taxon>Halobacteria</taxon>
        <taxon>Halobacteriales</taxon>
        <taxon>Haloarculaceae</taxon>
        <taxon>Halovenus</taxon>
    </lineage>
</organism>
<dbReference type="GeneID" id="76632351"/>
<evidence type="ECO:0000313" key="3">
    <source>
        <dbReference type="Proteomes" id="UP001596445"/>
    </source>
</evidence>
<reference evidence="2 3" key="1">
    <citation type="journal article" date="2019" name="Int. J. Syst. Evol. Microbiol.">
        <title>The Global Catalogue of Microorganisms (GCM) 10K type strain sequencing project: providing services to taxonomists for standard genome sequencing and annotation.</title>
        <authorList>
            <consortium name="The Broad Institute Genomics Platform"/>
            <consortium name="The Broad Institute Genome Sequencing Center for Infectious Disease"/>
            <person name="Wu L."/>
            <person name="Ma J."/>
        </authorList>
    </citation>
    <scope>NUCLEOTIDE SEQUENCE [LARGE SCALE GENOMIC DNA]</scope>
    <source>
        <strain evidence="2 3">JCM 30072</strain>
    </source>
</reference>
<dbReference type="Proteomes" id="UP001596445">
    <property type="component" value="Unassembled WGS sequence"/>
</dbReference>
<dbReference type="RefSeq" id="WP_267164499.1">
    <property type="nucleotide sequence ID" value="NZ_CP112975.1"/>
</dbReference>
<keyword evidence="3" id="KW-1185">Reference proteome</keyword>
<name>A0ABD5W5L0_9EURY</name>
<evidence type="ECO:0000256" key="1">
    <source>
        <dbReference type="SAM" id="MobiDB-lite"/>
    </source>
</evidence>
<dbReference type="SUPFAM" id="SSF56747">
    <property type="entry name" value="Prim-pol domain"/>
    <property type="match status" value="1"/>
</dbReference>
<proteinExistence type="predicted"/>
<accession>A0ABD5W5L0</accession>
<dbReference type="AlphaFoldDB" id="A0ABD5W5L0"/>
<protein>
    <submittedName>
        <fullName evidence="2">Uncharacterized protein</fullName>
    </submittedName>
</protein>
<feature type="region of interest" description="Disordered" evidence="1">
    <location>
        <begin position="1"/>
        <end position="38"/>
    </location>
</feature>
<dbReference type="Gene3D" id="3.90.920.10">
    <property type="entry name" value="DNA primase, PRIM domain"/>
    <property type="match status" value="1"/>
</dbReference>
<sequence>MTVPRADAVDAETDVPLTIADEKPDSDESEATERPVSESVTNEYAYEFQDIRKAIHNGFEIRDWLTDTVGFDSADVFYSGQGVHIYAKSDDPYLTLTHQSRKYIGRYINERLGFPIDDEVTWDRSRVIRLPYSLHTEVNRIVTPITSRDFDFIKEAALPQSVRTNDGDIQW</sequence>